<feature type="compositionally biased region" description="Gly residues" evidence="1">
    <location>
        <begin position="43"/>
        <end position="53"/>
    </location>
</feature>
<evidence type="ECO:0000313" key="3">
    <source>
        <dbReference type="Proteomes" id="UP000002357"/>
    </source>
</evidence>
<dbReference type="Proteomes" id="UP000002357">
    <property type="component" value="Chromosome"/>
</dbReference>
<proteinExistence type="predicted"/>
<feature type="compositionally biased region" description="Pro residues" evidence="1">
    <location>
        <begin position="276"/>
        <end position="289"/>
    </location>
</feature>
<evidence type="ECO:0000256" key="1">
    <source>
        <dbReference type="SAM" id="MobiDB-lite"/>
    </source>
</evidence>
<keyword evidence="3" id="KW-1185">Reference proteome</keyword>
<organism evidence="2 3">
    <name type="scientific">Streptomyces clavuligerus</name>
    <dbReference type="NCBI Taxonomy" id="1901"/>
    <lineage>
        <taxon>Bacteria</taxon>
        <taxon>Bacillati</taxon>
        <taxon>Actinomycetota</taxon>
        <taxon>Actinomycetes</taxon>
        <taxon>Kitasatosporales</taxon>
        <taxon>Streptomycetaceae</taxon>
        <taxon>Streptomyces</taxon>
    </lineage>
</organism>
<sequence>MNRAYRTDDGHDGEGVDTTVDMDGIAGLDGMGGFDGPDDEDGAVGGSGRGGPASGAHQEERTFAALPPVSGRGFAASWWGRAWLTALEDTALESDQLTRGRRTARSGAVGAVSVRPGRVTAVVRDRDGTGHRADVLLTELTDAAWDRFLDMAVDSAGHIAALLDREMPPHLVEDAAAAGVELLPGIGDLEPECACGAWDLCPHTAALAYQVARLLDRDPWVLLLVRGRGEHRLVGELQARSSARAARPADEGRRVPGPEGVPADEAYAAAGLLPRLPAPPPVPGGPGTPPSLETGNGPAGVDPGALEFLAADAAARARGMLLAASAPGHGAQPLDRPLTPAQDAVRLAAAEPGAAVFARLAAGTGRQRAGLEAAVRAWRAGGVDALAVLDGEQVPGPDVLGRAAAALESAWDGVERPRLRAAGAGRWTVVGQDAQLRVGSDGRWWPYRREAGRWVPSGPGADDPAAVLAEALGESG</sequence>
<gene>
    <name evidence="2" type="ORF">SCLAV_5683</name>
</gene>
<dbReference type="AlphaFoldDB" id="E2Q2N9"/>
<dbReference type="PANTHER" id="PTHR38133">
    <property type="entry name" value="SLR1429 PROTEIN"/>
    <property type="match status" value="1"/>
</dbReference>
<dbReference type="EMBL" id="CM000913">
    <property type="protein sequence ID" value="EFG10750.1"/>
    <property type="molecule type" value="Genomic_DNA"/>
</dbReference>
<dbReference type="STRING" id="1901.BB341_00175"/>
<evidence type="ECO:0008006" key="4">
    <source>
        <dbReference type="Google" id="ProtNLM"/>
    </source>
</evidence>
<dbReference type="PANTHER" id="PTHR38133:SF1">
    <property type="entry name" value="SLR1429 PROTEIN"/>
    <property type="match status" value="1"/>
</dbReference>
<feature type="region of interest" description="Disordered" evidence="1">
    <location>
        <begin position="238"/>
        <end position="301"/>
    </location>
</feature>
<feature type="compositionally biased region" description="Basic and acidic residues" evidence="1">
    <location>
        <begin position="247"/>
        <end position="256"/>
    </location>
</feature>
<name>E2Q2N9_STRCL</name>
<dbReference type="GeneID" id="93727937"/>
<evidence type="ECO:0000313" key="2">
    <source>
        <dbReference type="EMBL" id="EFG10750.1"/>
    </source>
</evidence>
<dbReference type="eggNOG" id="COG4279">
    <property type="taxonomic scope" value="Bacteria"/>
</dbReference>
<dbReference type="RefSeq" id="WP_003962831.1">
    <property type="nucleotide sequence ID" value="NZ_CM000913.1"/>
</dbReference>
<dbReference type="KEGG" id="sclf:BB341_00175"/>
<accession>E2Q2N9</accession>
<protein>
    <recommendedName>
        <fullName evidence="4">SWF or SNF family helicase</fullName>
    </recommendedName>
</protein>
<feature type="region of interest" description="Disordered" evidence="1">
    <location>
        <begin position="28"/>
        <end position="60"/>
    </location>
</feature>
<reference evidence="2 3" key="1">
    <citation type="journal article" date="2010" name="Genome Biol. Evol.">
        <title>The sequence of a 1.8-mb bacterial linear plasmid reveals a rich evolutionary reservoir of secondary metabolic pathways.</title>
        <authorList>
            <person name="Medema M.H."/>
            <person name="Trefzer A."/>
            <person name="Kovalchuk A."/>
            <person name="van den Berg M."/>
            <person name="Mueller U."/>
            <person name="Heijne W."/>
            <person name="Wu L."/>
            <person name="Alam M.T."/>
            <person name="Ronning C.M."/>
            <person name="Nierman W.C."/>
            <person name="Bovenberg R.A.L."/>
            <person name="Breitling R."/>
            <person name="Takano E."/>
        </authorList>
    </citation>
    <scope>NUCLEOTIDE SEQUENCE [LARGE SCALE GENOMIC DNA]</scope>
    <source>
        <strain evidence="3">ATCC 27064 / DSM 738 / JCM 4710 / NBRC 13307 / NCIMB 12785 / NRRL 3585 / VKM Ac-602</strain>
    </source>
</reference>
<dbReference type="OrthoDB" id="188274at2"/>